<keyword evidence="4 6" id="KW-0472">Membrane</keyword>
<evidence type="ECO:0000313" key="8">
    <source>
        <dbReference type="EMBL" id="CAL4073768.1"/>
    </source>
</evidence>
<sequence length="477" mass="53235">MSVLVPASQSMYDQVMITPYSNWSRALEATAIDQRQKNLPTKDEKKTSLTSPASLSDREPESGRYLVHVLECNGQLGLLAMHDSHSNAILYLYLFILLCSYCAYAIDILNVKCANELKERMGVSSLDYAEVGESAFKTGPAVLRPLAPYARTTLNVFLTITQLGFCCVYVVFIAANIKQVVDCQLPDYRIDIHGYMLMILIPLLALSMIKSLKVLAPFSLISNVFLGLGLAITFHYLLQDIPSSYDRPEFTSFKQLPLFLGTSIYAFEGIGVVLPLERNMRVPEDFRGWNGVLNTAMILVTCGYISVGFFGYLKYGDAVLGSITLNLPPSDNLAQMVKVLMAIAIYLTYALMLYVPAEIMWPHIKHRFHTSRSRRIGEYAFRAFLVTVTFIFAAVIPHIGLFISLVGAMSSSTLALIFPPLIEIVTFWHCLSRARLVKCICIMSFGIVCFLTGTYASMEAIIDYFKSGDEPTPEFNC</sequence>
<dbReference type="AlphaFoldDB" id="A0AAV2QB06"/>
<dbReference type="GO" id="GO:0005774">
    <property type="term" value="C:vacuolar membrane"/>
    <property type="evidence" value="ECO:0007669"/>
    <property type="project" value="TreeGrafter"/>
</dbReference>
<dbReference type="PANTHER" id="PTHR22950:SF349">
    <property type="entry name" value="AMINO ACID TRANSPORTER TRANSMEMBRANE DOMAIN-CONTAINING PROTEIN"/>
    <property type="match status" value="1"/>
</dbReference>
<feature type="transmembrane region" description="Helical" evidence="6">
    <location>
        <begin position="402"/>
        <end position="424"/>
    </location>
</feature>
<evidence type="ECO:0000256" key="6">
    <source>
        <dbReference type="SAM" id="Phobius"/>
    </source>
</evidence>
<name>A0AAV2QB06_MEGNR</name>
<dbReference type="Proteomes" id="UP001497623">
    <property type="component" value="Unassembled WGS sequence"/>
</dbReference>
<feature type="region of interest" description="Disordered" evidence="5">
    <location>
        <begin position="34"/>
        <end position="60"/>
    </location>
</feature>
<comment type="subcellular location">
    <subcellularLocation>
        <location evidence="1">Membrane</location>
        <topology evidence="1">Multi-pass membrane protein</topology>
    </subcellularLocation>
</comment>
<keyword evidence="2 6" id="KW-0812">Transmembrane</keyword>
<keyword evidence="9" id="KW-1185">Reference proteome</keyword>
<evidence type="ECO:0000256" key="3">
    <source>
        <dbReference type="ARBA" id="ARBA00022989"/>
    </source>
</evidence>
<proteinExistence type="predicted"/>
<feature type="transmembrane region" description="Helical" evidence="6">
    <location>
        <begin position="436"/>
        <end position="456"/>
    </location>
</feature>
<evidence type="ECO:0000313" key="9">
    <source>
        <dbReference type="Proteomes" id="UP001497623"/>
    </source>
</evidence>
<feature type="transmembrane region" description="Helical" evidence="6">
    <location>
        <begin position="376"/>
        <end position="396"/>
    </location>
</feature>
<dbReference type="EMBL" id="CAXKWB010004450">
    <property type="protein sequence ID" value="CAL4073768.1"/>
    <property type="molecule type" value="Genomic_DNA"/>
</dbReference>
<feature type="transmembrane region" description="Helical" evidence="6">
    <location>
        <begin position="333"/>
        <end position="355"/>
    </location>
</feature>
<feature type="transmembrane region" description="Helical" evidence="6">
    <location>
        <begin position="88"/>
        <end position="111"/>
    </location>
</feature>
<accession>A0AAV2QB06</accession>
<feature type="domain" description="Amino acid transporter transmembrane" evidence="7">
    <location>
        <begin position="91"/>
        <end position="457"/>
    </location>
</feature>
<gene>
    <name evidence="8" type="ORF">MNOR_LOCUS9255</name>
</gene>
<evidence type="ECO:0000256" key="5">
    <source>
        <dbReference type="SAM" id="MobiDB-lite"/>
    </source>
</evidence>
<keyword evidence="3 6" id="KW-1133">Transmembrane helix</keyword>
<feature type="non-terminal residue" evidence="8">
    <location>
        <position position="477"/>
    </location>
</feature>
<feature type="transmembrane region" description="Helical" evidence="6">
    <location>
        <begin position="154"/>
        <end position="177"/>
    </location>
</feature>
<feature type="compositionally biased region" description="Basic and acidic residues" evidence="5">
    <location>
        <begin position="34"/>
        <end position="47"/>
    </location>
</feature>
<feature type="transmembrane region" description="Helical" evidence="6">
    <location>
        <begin position="288"/>
        <end position="313"/>
    </location>
</feature>
<comment type="caution">
    <text evidence="8">The sequence shown here is derived from an EMBL/GenBank/DDBJ whole genome shotgun (WGS) entry which is preliminary data.</text>
</comment>
<dbReference type="Pfam" id="PF01490">
    <property type="entry name" value="Aa_trans"/>
    <property type="match status" value="1"/>
</dbReference>
<evidence type="ECO:0000256" key="1">
    <source>
        <dbReference type="ARBA" id="ARBA00004141"/>
    </source>
</evidence>
<dbReference type="InterPro" id="IPR013057">
    <property type="entry name" value="AA_transpt_TM"/>
</dbReference>
<reference evidence="8 9" key="1">
    <citation type="submission" date="2024-05" db="EMBL/GenBank/DDBJ databases">
        <authorList>
            <person name="Wallberg A."/>
        </authorList>
    </citation>
    <scope>NUCLEOTIDE SEQUENCE [LARGE SCALE GENOMIC DNA]</scope>
</reference>
<dbReference type="PANTHER" id="PTHR22950">
    <property type="entry name" value="AMINO ACID TRANSPORTER"/>
    <property type="match status" value="1"/>
</dbReference>
<feature type="transmembrane region" description="Helical" evidence="6">
    <location>
        <begin position="192"/>
        <end position="209"/>
    </location>
</feature>
<protein>
    <recommendedName>
        <fullName evidence="7">Amino acid transporter transmembrane domain-containing protein</fullName>
    </recommendedName>
</protein>
<dbReference type="GO" id="GO:0015179">
    <property type="term" value="F:L-amino acid transmembrane transporter activity"/>
    <property type="evidence" value="ECO:0007669"/>
    <property type="project" value="TreeGrafter"/>
</dbReference>
<evidence type="ECO:0000256" key="2">
    <source>
        <dbReference type="ARBA" id="ARBA00022692"/>
    </source>
</evidence>
<evidence type="ECO:0000256" key="4">
    <source>
        <dbReference type="ARBA" id="ARBA00023136"/>
    </source>
</evidence>
<feature type="transmembrane region" description="Helical" evidence="6">
    <location>
        <begin position="216"/>
        <end position="238"/>
    </location>
</feature>
<evidence type="ECO:0000259" key="7">
    <source>
        <dbReference type="Pfam" id="PF01490"/>
    </source>
</evidence>
<feature type="transmembrane region" description="Helical" evidence="6">
    <location>
        <begin position="258"/>
        <end position="276"/>
    </location>
</feature>
<organism evidence="8 9">
    <name type="scientific">Meganyctiphanes norvegica</name>
    <name type="common">Northern krill</name>
    <name type="synonym">Thysanopoda norvegica</name>
    <dbReference type="NCBI Taxonomy" id="48144"/>
    <lineage>
        <taxon>Eukaryota</taxon>
        <taxon>Metazoa</taxon>
        <taxon>Ecdysozoa</taxon>
        <taxon>Arthropoda</taxon>
        <taxon>Crustacea</taxon>
        <taxon>Multicrustacea</taxon>
        <taxon>Malacostraca</taxon>
        <taxon>Eumalacostraca</taxon>
        <taxon>Eucarida</taxon>
        <taxon>Euphausiacea</taxon>
        <taxon>Euphausiidae</taxon>
        <taxon>Meganyctiphanes</taxon>
    </lineage>
</organism>